<organism evidence="2 4">
    <name type="scientific">Rotaria socialis</name>
    <dbReference type="NCBI Taxonomy" id="392032"/>
    <lineage>
        <taxon>Eukaryota</taxon>
        <taxon>Metazoa</taxon>
        <taxon>Spiralia</taxon>
        <taxon>Gnathifera</taxon>
        <taxon>Rotifera</taxon>
        <taxon>Eurotatoria</taxon>
        <taxon>Bdelloidea</taxon>
        <taxon>Philodinida</taxon>
        <taxon>Philodinidae</taxon>
        <taxon>Rotaria</taxon>
    </lineage>
</organism>
<feature type="region of interest" description="Disordered" evidence="1">
    <location>
        <begin position="1"/>
        <end position="26"/>
    </location>
</feature>
<dbReference type="EMBL" id="CAJNXB010004572">
    <property type="protein sequence ID" value="CAF3382008.1"/>
    <property type="molecule type" value="Genomic_DNA"/>
</dbReference>
<keyword evidence="5" id="KW-1185">Reference proteome</keyword>
<dbReference type="OrthoDB" id="10047467at2759"/>
<accession>A0A817YLV6</accession>
<name>A0A817YLV6_9BILA</name>
<feature type="compositionally biased region" description="Polar residues" evidence="1">
    <location>
        <begin position="1"/>
        <end position="10"/>
    </location>
</feature>
<sequence length="476" mass="56409">MDQNSNNTPTYYLKSSAKKPKNWKRNQRKFEKNEQLRSQYPPFESSSNLNIIHLHYKSTIDTLNELISKAYKTKRYVVDTESQKGETERHGALIQIQFLYSSDQSTTILIEINYLPDKQSNLYKKIIELCGIIFNNGNEILAWGPLENEFTNFHHLDLIHIEMERRDEITADTSYYIYDTPGDNDNMNDEQQINDILFGSHHQTHVNSNELWSLQKAIETTFGKFLDKFETVNHWKCGLDLQLDTWKQKLFSKHHYDKTTEQQRRLSMIQYAAHDCAAVAELYFHSYPEKVNDHHIPKQTTASTDIIKHLDDDLSEVSDDEIIQILIPRFDEPRPTPETQHDEMPTLTIEVTPEEMETFHLPDVQIEQQQQQQPQIITTLTKAERQRKKNIKLKWKQKHCPDFQNKIKRPIYHKYDYRKIRAQLTDDKIYTSHQITINRNLAEVVIGFKTKQEKEAATTKIKINYFSRTQYIERWG</sequence>
<reference evidence="2" key="1">
    <citation type="submission" date="2021-02" db="EMBL/GenBank/DDBJ databases">
        <authorList>
            <person name="Nowell W R."/>
        </authorList>
    </citation>
    <scope>NUCLEOTIDE SEQUENCE</scope>
</reference>
<evidence type="ECO:0000313" key="5">
    <source>
        <dbReference type="Proteomes" id="UP000663873"/>
    </source>
</evidence>
<evidence type="ECO:0000313" key="4">
    <source>
        <dbReference type="Proteomes" id="UP000663825"/>
    </source>
</evidence>
<protein>
    <submittedName>
        <fullName evidence="2">Uncharacterized protein</fullName>
    </submittedName>
</protein>
<comment type="caution">
    <text evidence="2">The sequence shown here is derived from an EMBL/GenBank/DDBJ whole genome shotgun (WGS) entry which is preliminary data.</text>
</comment>
<evidence type="ECO:0000313" key="2">
    <source>
        <dbReference type="EMBL" id="CAF3382008.1"/>
    </source>
</evidence>
<gene>
    <name evidence="2" type="ORF">TIS948_LOCUS26039</name>
    <name evidence="3" type="ORF">UJA718_LOCUS17298</name>
</gene>
<dbReference type="AlphaFoldDB" id="A0A817YLV6"/>
<evidence type="ECO:0000256" key="1">
    <source>
        <dbReference type="SAM" id="MobiDB-lite"/>
    </source>
</evidence>
<proteinExistence type="predicted"/>
<feature type="compositionally biased region" description="Basic residues" evidence="1">
    <location>
        <begin position="16"/>
        <end position="26"/>
    </location>
</feature>
<dbReference type="Proteomes" id="UP000663873">
    <property type="component" value="Unassembled WGS sequence"/>
</dbReference>
<dbReference type="EMBL" id="CAJOBP010002791">
    <property type="protein sequence ID" value="CAF4374201.1"/>
    <property type="molecule type" value="Genomic_DNA"/>
</dbReference>
<evidence type="ECO:0000313" key="3">
    <source>
        <dbReference type="EMBL" id="CAF4374201.1"/>
    </source>
</evidence>
<dbReference type="Proteomes" id="UP000663825">
    <property type="component" value="Unassembled WGS sequence"/>
</dbReference>